<keyword evidence="2" id="KW-1185">Reference proteome</keyword>
<dbReference type="PANTHER" id="PTHR40267:SF1">
    <property type="entry name" value="BLR3294 PROTEIN"/>
    <property type="match status" value="1"/>
</dbReference>
<accession>A0A4R3URC2</accession>
<dbReference type="Proteomes" id="UP000294692">
    <property type="component" value="Unassembled WGS sequence"/>
</dbReference>
<dbReference type="AlphaFoldDB" id="A0A4R3URC2"/>
<gene>
    <name evidence="1" type="ORF">EV686_1095</name>
</gene>
<reference evidence="1 2" key="1">
    <citation type="submission" date="2019-03" db="EMBL/GenBank/DDBJ databases">
        <title>Genomic Encyclopedia of Type Strains, Phase IV (KMG-IV): sequencing the most valuable type-strain genomes for metagenomic binning, comparative biology and taxonomic classification.</title>
        <authorList>
            <person name="Goeker M."/>
        </authorList>
    </citation>
    <scope>NUCLEOTIDE SEQUENCE [LARGE SCALE GENOMIC DNA]</scope>
    <source>
        <strain evidence="1 2">DSM 100048</strain>
    </source>
</reference>
<evidence type="ECO:0000313" key="2">
    <source>
        <dbReference type="Proteomes" id="UP000294692"/>
    </source>
</evidence>
<dbReference type="Gene3D" id="3.40.50.12500">
    <property type="match status" value="1"/>
</dbReference>
<evidence type="ECO:0000313" key="1">
    <source>
        <dbReference type="EMBL" id="TCU94455.1"/>
    </source>
</evidence>
<organism evidence="1 2">
    <name type="scientific">Paracandidimonas soli</name>
    <dbReference type="NCBI Taxonomy" id="1917182"/>
    <lineage>
        <taxon>Bacteria</taxon>
        <taxon>Pseudomonadati</taxon>
        <taxon>Pseudomonadota</taxon>
        <taxon>Betaproteobacteria</taxon>
        <taxon>Burkholderiales</taxon>
        <taxon>Alcaligenaceae</taxon>
        <taxon>Paracandidimonas</taxon>
    </lineage>
</organism>
<dbReference type="InterPro" id="IPR026286">
    <property type="entry name" value="MaiA/AMDase"/>
</dbReference>
<dbReference type="PANTHER" id="PTHR40267">
    <property type="entry name" value="BLR3294 PROTEIN"/>
    <property type="match status" value="1"/>
</dbReference>
<protein>
    <submittedName>
        <fullName evidence="1">Arylmalonate decarboxylase</fullName>
    </submittedName>
</protein>
<dbReference type="PIRSF" id="PIRSF015736">
    <property type="entry name" value="MI"/>
    <property type="match status" value="1"/>
</dbReference>
<comment type="caution">
    <text evidence="1">The sequence shown here is derived from an EMBL/GenBank/DDBJ whole genome shotgun (WGS) entry which is preliminary data.</text>
</comment>
<dbReference type="Pfam" id="PF17645">
    <property type="entry name" value="Amdase"/>
    <property type="match status" value="1"/>
</dbReference>
<proteinExistence type="predicted"/>
<name>A0A4R3URC2_9BURK</name>
<dbReference type="RefSeq" id="WP_243650909.1">
    <property type="nucleotide sequence ID" value="NZ_JBHRVM010000001.1"/>
</dbReference>
<dbReference type="EMBL" id="SMBX01000009">
    <property type="protein sequence ID" value="TCU94455.1"/>
    <property type="molecule type" value="Genomic_DNA"/>
</dbReference>
<dbReference type="InterPro" id="IPR053714">
    <property type="entry name" value="Iso_Racemase_Enz_sf"/>
</dbReference>
<sequence length="254" mass="27702">MKAVSYYRPYGWKAKIGLIVPSTNTVMEPEFWKLAPPGVAVFTARATLLGAATTESYFRMAESVNDAAQQLATAEVDTVIYGCTSGSFVCPLPELLDNMRQRAGVPALASAGAVIAALRALQVDKVSLVTPYLDFVNEREIAFLKEHGVQTLRLKSFSMGETQEERRAIGKVPPQAIYRLAREADHPDAQAIFISCTNLPSLDVVDLLEKELGKPVITSNQASLWACLRRLGLRDAIPDHGRLLSDCLDPVGDI</sequence>